<organism evidence="3 4">
    <name type="scientific">Streptomyces sp. 900116325</name>
    <dbReference type="NCBI Taxonomy" id="3154295"/>
    <lineage>
        <taxon>Bacteria</taxon>
        <taxon>Bacillati</taxon>
        <taxon>Actinomycetota</taxon>
        <taxon>Actinomycetes</taxon>
        <taxon>Kitasatosporales</taxon>
        <taxon>Streptomycetaceae</taxon>
        <taxon>Streptomyces</taxon>
    </lineage>
</organism>
<evidence type="ECO:0000313" key="4">
    <source>
        <dbReference type="Proteomes" id="UP001550044"/>
    </source>
</evidence>
<reference evidence="3 4" key="1">
    <citation type="submission" date="2024-06" db="EMBL/GenBank/DDBJ databases">
        <title>The Natural Products Discovery Center: Release of the First 8490 Sequenced Strains for Exploring Actinobacteria Biosynthetic Diversity.</title>
        <authorList>
            <person name="Kalkreuter E."/>
            <person name="Kautsar S.A."/>
            <person name="Yang D."/>
            <person name="Bader C.D."/>
            <person name="Teijaro C.N."/>
            <person name="Fluegel L."/>
            <person name="Davis C.M."/>
            <person name="Simpson J.R."/>
            <person name="Lauterbach L."/>
            <person name="Steele A.D."/>
            <person name="Gui C."/>
            <person name="Meng S."/>
            <person name="Li G."/>
            <person name="Viehrig K."/>
            <person name="Ye F."/>
            <person name="Su P."/>
            <person name="Kiefer A.F."/>
            <person name="Nichols A."/>
            <person name="Cepeda A.J."/>
            <person name="Yan W."/>
            <person name="Fan B."/>
            <person name="Jiang Y."/>
            <person name="Adhikari A."/>
            <person name="Zheng C.-J."/>
            <person name="Schuster L."/>
            <person name="Cowan T.M."/>
            <person name="Smanski M.J."/>
            <person name="Chevrette M.G."/>
            <person name="De Carvalho L.P.S."/>
            <person name="Shen B."/>
        </authorList>
    </citation>
    <scope>NUCLEOTIDE SEQUENCE [LARGE SCALE GENOMIC DNA]</scope>
    <source>
        <strain evidence="3 4">NPDC005137</strain>
    </source>
</reference>
<sequence>MVVGDVRGSGLPAFGHAAVVLGAFRGSAYRNLSLPGVVSHIANASYWNMAQIAEAEPDCNESFVTALVLDVRDDDHSVQLVNYGHPPPMLLRAGHVRTLEVSDPALPLGFGAPSESEYQVETFDFGPGDLLLLYTDGVIEARDRRGTFYPLADRLGAWTGTGRESLVRHLHDDLLRHVVGRLSDDAVMIAGTKSSGVRGAAASR</sequence>
<keyword evidence="1 3" id="KW-0378">Hydrolase</keyword>
<dbReference type="PANTHER" id="PTHR43156">
    <property type="entry name" value="STAGE II SPORULATION PROTEIN E-RELATED"/>
    <property type="match status" value="1"/>
</dbReference>
<dbReference type="InterPro" id="IPR052016">
    <property type="entry name" value="Bact_Sigma-Reg"/>
</dbReference>
<comment type="caution">
    <text evidence="3">The sequence shown here is derived from an EMBL/GenBank/DDBJ whole genome shotgun (WGS) entry which is preliminary data.</text>
</comment>
<protein>
    <submittedName>
        <fullName evidence="3">PP2C family protein-serine/threonine phosphatase</fullName>
        <ecNumber evidence="3">3.1.3.16</ecNumber>
    </submittedName>
</protein>
<dbReference type="Gene3D" id="3.60.40.10">
    <property type="entry name" value="PPM-type phosphatase domain"/>
    <property type="match status" value="1"/>
</dbReference>
<dbReference type="Pfam" id="PF07228">
    <property type="entry name" value="SpoIIE"/>
    <property type="match status" value="1"/>
</dbReference>
<dbReference type="EMBL" id="JBEXIP010000059">
    <property type="protein sequence ID" value="MET8438426.1"/>
    <property type="molecule type" value="Genomic_DNA"/>
</dbReference>
<name>A0ABV2UKQ0_9ACTN</name>
<proteinExistence type="predicted"/>
<gene>
    <name evidence="3" type="ORF">ABZV61_38075</name>
</gene>
<evidence type="ECO:0000256" key="1">
    <source>
        <dbReference type="ARBA" id="ARBA00022801"/>
    </source>
</evidence>
<dbReference type="InterPro" id="IPR036457">
    <property type="entry name" value="PPM-type-like_dom_sf"/>
</dbReference>
<evidence type="ECO:0000259" key="2">
    <source>
        <dbReference type="SMART" id="SM00331"/>
    </source>
</evidence>
<dbReference type="Proteomes" id="UP001550044">
    <property type="component" value="Unassembled WGS sequence"/>
</dbReference>
<dbReference type="EC" id="3.1.3.16" evidence="3"/>
<dbReference type="RefSeq" id="WP_356672090.1">
    <property type="nucleotide sequence ID" value="NZ_JBEXEF010000063.1"/>
</dbReference>
<dbReference type="InterPro" id="IPR001932">
    <property type="entry name" value="PPM-type_phosphatase-like_dom"/>
</dbReference>
<keyword evidence="4" id="KW-1185">Reference proteome</keyword>
<evidence type="ECO:0000313" key="3">
    <source>
        <dbReference type="EMBL" id="MET8438426.1"/>
    </source>
</evidence>
<dbReference type="SUPFAM" id="SSF81606">
    <property type="entry name" value="PP2C-like"/>
    <property type="match status" value="1"/>
</dbReference>
<dbReference type="PANTHER" id="PTHR43156:SF2">
    <property type="entry name" value="STAGE II SPORULATION PROTEIN E"/>
    <property type="match status" value="1"/>
</dbReference>
<accession>A0ABV2UKQ0</accession>
<dbReference type="SMART" id="SM00331">
    <property type="entry name" value="PP2C_SIG"/>
    <property type="match status" value="1"/>
</dbReference>
<feature type="domain" description="PPM-type phosphatase" evidence="2">
    <location>
        <begin position="1"/>
        <end position="193"/>
    </location>
</feature>
<dbReference type="GO" id="GO:0004722">
    <property type="term" value="F:protein serine/threonine phosphatase activity"/>
    <property type="evidence" value="ECO:0007669"/>
    <property type="project" value="UniProtKB-EC"/>
</dbReference>